<feature type="region of interest" description="Disordered" evidence="8">
    <location>
        <begin position="663"/>
        <end position="684"/>
    </location>
</feature>
<evidence type="ECO:0000256" key="8">
    <source>
        <dbReference type="SAM" id="MobiDB-lite"/>
    </source>
</evidence>
<feature type="compositionally biased region" description="Polar residues" evidence="8">
    <location>
        <begin position="513"/>
        <end position="522"/>
    </location>
</feature>
<feature type="binding site" evidence="7">
    <location>
        <position position="350"/>
    </location>
    <ligand>
        <name>ATP</name>
        <dbReference type="ChEBI" id="CHEBI:30616"/>
    </ligand>
</feature>
<dbReference type="InterPro" id="IPR000719">
    <property type="entry name" value="Prot_kinase_dom"/>
</dbReference>
<dbReference type="InterPro" id="IPR008271">
    <property type="entry name" value="Ser/Thr_kinase_AS"/>
</dbReference>
<dbReference type="Pfam" id="PF00069">
    <property type="entry name" value="Pkinase"/>
    <property type="match status" value="2"/>
</dbReference>
<evidence type="ECO:0000256" key="1">
    <source>
        <dbReference type="ARBA" id="ARBA00012513"/>
    </source>
</evidence>
<dbReference type="Gene3D" id="3.30.200.20">
    <property type="entry name" value="Phosphorylase Kinase, domain 1"/>
    <property type="match status" value="1"/>
</dbReference>
<feature type="domain" description="Protein kinase" evidence="9">
    <location>
        <begin position="319"/>
        <end position="985"/>
    </location>
</feature>
<dbReference type="PANTHER" id="PTHR44167">
    <property type="entry name" value="OVARIAN-SPECIFIC SERINE/THREONINE-PROTEIN KINASE LOK-RELATED"/>
    <property type="match status" value="1"/>
</dbReference>
<feature type="region of interest" description="Disordered" evidence="8">
    <location>
        <begin position="504"/>
        <end position="527"/>
    </location>
</feature>
<proteinExistence type="predicted"/>
<dbReference type="GO" id="GO:0005634">
    <property type="term" value="C:nucleus"/>
    <property type="evidence" value="ECO:0007669"/>
    <property type="project" value="TreeGrafter"/>
</dbReference>
<evidence type="ECO:0000259" key="9">
    <source>
        <dbReference type="PROSITE" id="PS50011"/>
    </source>
</evidence>
<dbReference type="PROSITE" id="PS00108">
    <property type="entry name" value="PROTEIN_KINASE_ST"/>
    <property type="match status" value="1"/>
</dbReference>
<dbReference type="InterPro" id="IPR017441">
    <property type="entry name" value="Protein_kinase_ATP_BS"/>
</dbReference>
<reference evidence="10" key="1">
    <citation type="submission" date="2020-11" db="EMBL/GenBank/DDBJ databases">
        <authorList>
            <person name="Tran Van P."/>
        </authorList>
    </citation>
    <scope>NUCLEOTIDE SEQUENCE</scope>
</reference>
<dbReference type="SMART" id="SM00220">
    <property type="entry name" value="S_TKc"/>
    <property type="match status" value="1"/>
</dbReference>
<name>A0A7R9D4I2_TIMCR</name>
<keyword evidence="6 7" id="KW-0067">ATP-binding</keyword>
<sequence>MTNLIIFRQTLLSFKNESSTSFIPSETNTPFIPNETNTPFIPSETNAPFIPSETNAPFIPSETNAPFIPSETNISLIPSETNTPFIPIDTNAPFIPNETNTPFIPNETNAPFIPNETNTPFIPNETNTPLIPSETNTPFIPSETNTPFIPIDTNTPFIQNESSTSFIPNETNAPFIPNETNAPFIPNDTNTPFILKEINTPLAENETFASEFSSANDISLAPKFLESLINCDGNFFPKDIPFPTGSVNVSLTGYGSDNSKVDYTGCKSKMEDPLIGLQSESVDGERQDLLQVSVCGPLTRTNYQIQELLQKLPSLGAIFNICGKIGEGTFSSVYLGTLRNVPGDKKFAIKHLVPTTLPARTERELRCMQDMGGEDNVVAVDLCLREKDCVVFVMPYLPHKRFTSLRWSCGGASLAVDLTANDRELEVRISVECTEDGLSTIVFHSPSTQMGEYVSEMDVEETRHYMKNLFLALRRVHSFNIIHRDVKPSNFLYDRDNRKPTERLWRRRGTNPGPLTTIQKRGTNPGPLYLYPGTLTTRQERGTYPGPLFLLVDFGLAQPMRTAARTSSAVLKPFRNLEFENKKRKRSDEFKRFISIDPPVLPVQEQDVCSEGPKRAALQSHVNCDNIPVPSKPNILSRGWESFQEPHTRPQDTLKSPLAVRKVQDAENTPPSKQGRKTPRFKSPMKARLVYGGHSSIKKKLFGGNDVRPPLPKRGGVQAAQRFQGPETHRKQDDDRSQLCACSRLEGSNQHKSLFSRPTVPSGQCPYVTGSNQHKSLFSRPTVPSGQCPCYGQPVVCSLCKQKKPLLAARAGTPGFRPPEVLLKYQQQTTAVDMWAAGVILLCILSGSYPFFRSPDDLTGLAEIITIFGSNKIRDLAQKLGRRIQSSQNRKPLDIRKLCKRLRSLRTEGKEKDGTEYPVCRDCKQLIKKDGCVCLEEGEPPKPRLYEPDSSTEFPDSAYDLLKRLLDLNPSTRITAANALMHPFIKGL</sequence>
<feature type="region of interest" description="Disordered" evidence="8">
    <location>
        <begin position="700"/>
        <end position="736"/>
    </location>
</feature>
<feature type="compositionally biased region" description="Basic and acidic residues" evidence="8">
    <location>
        <begin position="727"/>
        <end position="736"/>
    </location>
</feature>
<organism evidence="10">
    <name type="scientific">Timema cristinae</name>
    <name type="common">Walking stick</name>
    <dbReference type="NCBI Taxonomy" id="61476"/>
    <lineage>
        <taxon>Eukaryota</taxon>
        <taxon>Metazoa</taxon>
        <taxon>Ecdysozoa</taxon>
        <taxon>Arthropoda</taxon>
        <taxon>Hexapoda</taxon>
        <taxon>Insecta</taxon>
        <taxon>Pterygota</taxon>
        <taxon>Neoptera</taxon>
        <taxon>Polyneoptera</taxon>
        <taxon>Phasmatodea</taxon>
        <taxon>Timematodea</taxon>
        <taxon>Timematoidea</taxon>
        <taxon>Timematidae</taxon>
        <taxon>Timema</taxon>
    </lineage>
</organism>
<dbReference type="PANTHER" id="PTHR44167:SF23">
    <property type="entry name" value="CDC7 KINASE, ISOFORM A-RELATED"/>
    <property type="match status" value="1"/>
</dbReference>
<dbReference type="GO" id="GO:0004674">
    <property type="term" value="F:protein serine/threonine kinase activity"/>
    <property type="evidence" value="ECO:0007669"/>
    <property type="project" value="UniProtKB-KW"/>
</dbReference>
<dbReference type="InterPro" id="IPR011009">
    <property type="entry name" value="Kinase-like_dom_sf"/>
</dbReference>
<dbReference type="PROSITE" id="PS50011">
    <property type="entry name" value="PROTEIN_KINASE_DOM"/>
    <property type="match status" value="1"/>
</dbReference>
<protein>
    <recommendedName>
        <fullName evidence="1">non-specific serine/threonine protein kinase</fullName>
        <ecNumber evidence="1">2.7.11.1</ecNumber>
    </recommendedName>
</protein>
<dbReference type="EMBL" id="OC320036">
    <property type="protein sequence ID" value="CAD7407021.1"/>
    <property type="molecule type" value="Genomic_DNA"/>
</dbReference>
<evidence type="ECO:0000313" key="10">
    <source>
        <dbReference type="EMBL" id="CAD7407021.1"/>
    </source>
</evidence>
<dbReference type="Gene3D" id="1.10.510.10">
    <property type="entry name" value="Transferase(Phosphotransferase) domain 1"/>
    <property type="match status" value="2"/>
</dbReference>
<keyword evidence="5" id="KW-0418">Kinase</keyword>
<accession>A0A7R9D4I2</accession>
<keyword evidence="2" id="KW-0723">Serine/threonine-protein kinase</keyword>
<dbReference type="GO" id="GO:0005524">
    <property type="term" value="F:ATP binding"/>
    <property type="evidence" value="ECO:0007669"/>
    <property type="project" value="UniProtKB-UniRule"/>
</dbReference>
<keyword evidence="3" id="KW-0808">Transferase</keyword>
<gene>
    <name evidence="10" type="ORF">TCEB3V08_LOCUS8827</name>
</gene>
<dbReference type="GO" id="GO:0044773">
    <property type="term" value="P:mitotic DNA damage checkpoint signaling"/>
    <property type="evidence" value="ECO:0007669"/>
    <property type="project" value="TreeGrafter"/>
</dbReference>
<evidence type="ECO:0000256" key="7">
    <source>
        <dbReference type="PROSITE-ProRule" id="PRU10141"/>
    </source>
</evidence>
<keyword evidence="4 7" id="KW-0547">Nucleotide-binding</keyword>
<feature type="compositionally biased region" description="Basic residues" evidence="8">
    <location>
        <begin position="674"/>
        <end position="684"/>
    </location>
</feature>
<dbReference type="SUPFAM" id="SSF56112">
    <property type="entry name" value="Protein kinase-like (PK-like)"/>
    <property type="match status" value="1"/>
</dbReference>
<evidence type="ECO:0000256" key="6">
    <source>
        <dbReference type="ARBA" id="ARBA00022840"/>
    </source>
</evidence>
<evidence type="ECO:0000256" key="5">
    <source>
        <dbReference type="ARBA" id="ARBA00022777"/>
    </source>
</evidence>
<evidence type="ECO:0000256" key="4">
    <source>
        <dbReference type="ARBA" id="ARBA00022741"/>
    </source>
</evidence>
<dbReference type="AlphaFoldDB" id="A0A7R9D4I2"/>
<dbReference type="PROSITE" id="PS00107">
    <property type="entry name" value="PROTEIN_KINASE_ATP"/>
    <property type="match status" value="1"/>
</dbReference>
<dbReference type="EC" id="2.7.11.1" evidence="1"/>
<evidence type="ECO:0000256" key="2">
    <source>
        <dbReference type="ARBA" id="ARBA00022527"/>
    </source>
</evidence>
<evidence type="ECO:0000256" key="3">
    <source>
        <dbReference type="ARBA" id="ARBA00022679"/>
    </source>
</evidence>